<name>A0AAD5YKE2_9AGAR</name>
<proteinExistence type="predicted"/>
<sequence length="619" mass="70768">MENREQLVGAANQIMNDDPRRMWMYGITIEAEKMAVWYFSRSHSVKCTSFDFSANVDLFIAIMLSLLFSTDKEMGYDPTVHRVIFSNEICYVYEVGPKGSQTYWRTITPIHNPRLLCITGKKTRVWRAVQVSGLEGKQLQELYPGNEVALKDVWLDEGALTEKKIQQEIFKMLDNVSPENYAWARETVRNRIRDAIVNKTYTRYFMEIVTDYQGEVARAPSLLSEADSSILGFVSTKRKASGDDNIVGGSTQYSYPSMHTGVRLGSEGIPNRAPRQHLPKQQYRVVYKHIGTALHECQDLPATFSGLLDVYFALILLFLSGWVHRDISTGNILILKDPRSGRLVGKLSDLEYAKDVRNQTATPSSLKTKYIPVETPSSPTQVLPQDLLKTNSETQTHSSSPNLPRNQVSRRHGPRRSLLSPTHRFHHDIESLWWIIVWILMVRVDHEQMTLESGIKFEERIFTHRSTPTQERVGLFKDTVGGWITHPDLTQAVLYLDEIRAALVEVYHQRTVTPEDYHRLYEKIVESLSLFIRRVRSVDVKFKPLKKRSVKSYQPSTRSSTAFDNEEYVPGSSAPPSEDGHAGDVVPDEGPSEANLPGEACEVVSAREERYRKRMRRKD</sequence>
<dbReference type="Gene3D" id="1.10.510.10">
    <property type="entry name" value="Transferase(Phosphotransferase) domain 1"/>
    <property type="match status" value="1"/>
</dbReference>
<accession>A0AAD5YKE2</accession>
<dbReference type="Proteomes" id="UP001213000">
    <property type="component" value="Unassembled WGS sequence"/>
</dbReference>
<feature type="compositionally biased region" description="Polar residues" evidence="1">
    <location>
        <begin position="551"/>
        <end position="563"/>
    </location>
</feature>
<keyword evidence="4" id="KW-1185">Reference proteome</keyword>
<dbReference type="AlphaFoldDB" id="A0AAD5YKE2"/>
<dbReference type="InterPro" id="IPR011009">
    <property type="entry name" value="Kinase-like_dom_sf"/>
</dbReference>
<reference evidence="3" key="1">
    <citation type="submission" date="2022-07" db="EMBL/GenBank/DDBJ databases">
        <title>Genome Sequence of Leucocoprinus birnbaumii.</title>
        <authorList>
            <person name="Buettner E."/>
        </authorList>
    </citation>
    <scope>NUCLEOTIDE SEQUENCE</scope>
    <source>
        <strain evidence="3">VT141</strain>
    </source>
</reference>
<evidence type="ECO:0000259" key="2">
    <source>
        <dbReference type="Pfam" id="PF17667"/>
    </source>
</evidence>
<organism evidence="3 4">
    <name type="scientific">Leucocoprinus birnbaumii</name>
    <dbReference type="NCBI Taxonomy" id="56174"/>
    <lineage>
        <taxon>Eukaryota</taxon>
        <taxon>Fungi</taxon>
        <taxon>Dikarya</taxon>
        <taxon>Basidiomycota</taxon>
        <taxon>Agaricomycotina</taxon>
        <taxon>Agaricomycetes</taxon>
        <taxon>Agaricomycetidae</taxon>
        <taxon>Agaricales</taxon>
        <taxon>Agaricineae</taxon>
        <taxon>Agaricaceae</taxon>
        <taxon>Leucocoprinus</taxon>
    </lineage>
</organism>
<dbReference type="Pfam" id="PF17667">
    <property type="entry name" value="Pkinase_fungal"/>
    <property type="match status" value="1"/>
</dbReference>
<evidence type="ECO:0000313" key="3">
    <source>
        <dbReference type="EMBL" id="KAJ3558621.1"/>
    </source>
</evidence>
<feature type="region of interest" description="Disordered" evidence="1">
    <location>
        <begin position="363"/>
        <end position="420"/>
    </location>
</feature>
<dbReference type="SUPFAM" id="SSF56112">
    <property type="entry name" value="Protein kinase-like (PK-like)"/>
    <property type="match status" value="1"/>
</dbReference>
<protein>
    <recommendedName>
        <fullName evidence="2">Fungal-type protein kinase domain-containing protein</fullName>
    </recommendedName>
</protein>
<evidence type="ECO:0000256" key="1">
    <source>
        <dbReference type="SAM" id="MobiDB-lite"/>
    </source>
</evidence>
<evidence type="ECO:0000313" key="4">
    <source>
        <dbReference type="Proteomes" id="UP001213000"/>
    </source>
</evidence>
<dbReference type="PANTHER" id="PTHR38248">
    <property type="entry name" value="FUNK1 6"/>
    <property type="match status" value="1"/>
</dbReference>
<feature type="region of interest" description="Disordered" evidence="1">
    <location>
        <begin position="551"/>
        <end position="602"/>
    </location>
</feature>
<dbReference type="PANTHER" id="PTHR38248:SF2">
    <property type="entry name" value="FUNK1 11"/>
    <property type="match status" value="1"/>
</dbReference>
<feature type="domain" description="Fungal-type protein kinase" evidence="2">
    <location>
        <begin position="3"/>
        <end position="439"/>
    </location>
</feature>
<feature type="compositionally biased region" description="Polar residues" evidence="1">
    <location>
        <begin position="375"/>
        <end position="407"/>
    </location>
</feature>
<dbReference type="EMBL" id="JANIEX010001384">
    <property type="protein sequence ID" value="KAJ3558621.1"/>
    <property type="molecule type" value="Genomic_DNA"/>
</dbReference>
<dbReference type="InterPro" id="IPR040976">
    <property type="entry name" value="Pkinase_fungal"/>
</dbReference>
<comment type="caution">
    <text evidence="3">The sequence shown here is derived from an EMBL/GenBank/DDBJ whole genome shotgun (WGS) entry which is preliminary data.</text>
</comment>
<gene>
    <name evidence="3" type="ORF">NP233_g11472</name>
</gene>